<gene>
    <name evidence="1" type="ORF">MNBD_BACTEROID07-1716</name>
</gene>
<dbReference type="AlphaFoldDB" id="A0A3B0UNA1"/>
<protein>
    <recommendedName>
        <fullName evidence="2">DUF2116 family Zn-ribbon domain-containing protein</fullName>
    </recommendedName>
</protein>
<name>A0A3B0UNA1_9ZZZZ</name>
<evidence type="ECO:0000313" key="1">
    <source>
        <dbReference type="EMBL" id="VAW29693.1"/>
    </source>
</evidence>
<dbReference type="EMBL" id="UOET01000407">
    <property type="protein sequence ID" value="VAW29693.1"/>
    <property type="molecule type" value="Genomic_DNA"/>
</dbReference>
<sequence length="117" mass="14188">MERYCLECRAKLLGRIDQKFCSDQCRNTYNNRLNKDETAYMRNINHRLRKNRHILKALNPHGKAKVKRQTLLAKGFEFKYFTHVFKNKEGKIYYFCYEQGYLPLDHDFFALVMNKNI</sequence>
<evidence type="ECO:0008006" key="2">
    <source>
        <dbReference type="Google" id="ProtNLM"/>
    </source>
</evidence>
<accession>A0A3B0UNA1</accession>
<reference evidence="1" key="1">
    <citation type="submission" date="2018-06" db="EMBL/GenBank/DDBJ databases">
        <authorList>
            <person name="Zhirakovskaya E."/>
        </authorList>
    </citation>
    <scope>NUCLEOTIDE SEQUENCE</scope>
</reference>
<organism evidence="1">
    <name type="scientific">hydrothermal vent metagenome</name>
    <dbReference type="NCBI Taxonomy" id="652676"/>
    <lineage>
        <taxon>unclassified sequences</taxon>
        <taxon>metagenomes</taxon>
        <taxon>ecological metagenomes</taxon>
    </lineage>
</organism>
<proteinExistence type="predicted"/>